<dbReference type="Pfam" id="PF02423">
    <property type="entry name" value="OCD_Mu_crystall"/>
    <property type="match status" value="1"/>
</dbReference>
<dbReference type="InterPro" id="IPR003462">
    <property type="entry name" value="ODC_Mu_crystall"/>
</dbReference>
<dbReference type="PIRSF" id="PIRSF001439">
    <property type="entry name" value="CryM"/>
    <property type="match status" value="1"/>
</dbReference>
<dbReference type="Proteomes" id="UP000245380">
    <property type="component" value="Unassembled WGS sequence"/>
</dbReference>
<name>A0A2U3DA32_SULT2</name>
<keyword evidence="2" id="KW-1185">Reference proteome</keyword>
<dbReference type="OrthoDB" id="9792005at2"/>
<dbReference type="SUPFAM" id="SSF51735">
    <property type="entry name" value="NAD(P)-binding Rossmann-fold domains"/>
    <property type="match status" value="1"/>
</dbReference>
<dbReference type="Gene3D" id="3.30.1780.10">
    <property type="entry name" value="ornithine cyclodeaminase, domain 1"/>
    <property type="match status" value="1"/>
</dbReference>
<proteinExistence type="predicted"/>
<accession>A0A2U3DA32</accession>
<gene>
    <name evidence="1" type="ORF">BM613_05580</name>
</gene>
<dbReference type="InterPro" id="IPR036291">
    <property type="entry name" value="NAD(P)-bd_dom_sf"/>
</dbReference>
<sequence>MNSIVNVIERTFEEQANGTLVSPPRFRLETERGDMVFTAGAATAFEKVIGFRVYDTYANDLDGHQQLVCVFDSDTGVFKGIVIGNLLGAVRTGAIGGVAIKAMARTDSKYIAVIGTGIQARAQLEAAVAVRNIKHVRVFSRNHENREAFAAEMEKKLDIEVVAVDSPKSCVQGADIVICATNSGTPVFDAEWLEPGVHINTVGPKSVKRHEVPMELGARSSVIVTDSIEQLKAYPTPHFLVGTPDEERIIQLSDVVTGKTLGRKGQDDITLFCSVGLAGTEVVVANEMMKEALC</sequence>
<dbReference type="Gene3D" id="3.40.50.720">
    <property type="entry name" value="NAD(P)-binding Rossmann-like Domain"/>
    <property type="match status" value="1"/>
</dbReference>
<evidence type="ECO:0000313" key="2">
    <source>
        <dbReference type="Proteomes" id="UP000245380"/>
    </source>
</evidence>
<comment type="caution">
    <text evidence="1">The sequence shown here is derived from an EMBL/GenBank/DDBJ whole genome shotgun (WGS) entry which is preliminary data.</text>
</comment>
<organism evidence="1 2">
    <name type="scientific">Sulfoacidibacillus thermotolerans</name>
    <name type="common">Acidibacillus sulfuroxidans</name>
    <dbReference type="NCBI Taxonomy" id="1765684"/>
    <lineage>
        <taxon>Bacteria</taxon>
        <taxon>Bacillati</taxon>
        <taxon>Bacillota</taxon>
        <taxon>Bacilli</taxon>
        <taxon>Bacillales</taxon>
        <taxon>Alicyclobacillaceae</taxon>
        <taxon>Sulfoacidibacillus</taxon>
    </lineage>
</organism>
<dbReference type="InterPro" id="IPR023401">
    <property type="entry name" value="ODC_N"/>
</dbReference>
<evidence type="ECO:0000313" key="1">
    <source>
        <dbReference type="EMBL" id="PWI58147.1"/>
    </source>
</evidence>
<dbReference type="PANTHER" id="PTHR13812">
    <property type="entry name" value="KETIMINE REDUCTASE MU-CRYSTALLIN"/>
    <property type="match status" value="1"/>
</dbReference>
<dbReference type="EMBL" id="MPDK01000006">
    <property type="protein sequence ID" value="PWI58147.1"/>
    <property type="molecule type" value="Genomic_DNA"/>
</dbReference>
<dbReference type="GO" id="GO:0005737">
    <property type="term" value="C:cytoplasm"/>
    <property type="evidence" value="ECO:0007669"/>
    <property type="project" value="TreeGrafter"/>
</dbReference>
<protein>
    <recommendedName>
        <fullName evidence="3">Ornithine cyclodeaminase</fullName>
    </recommendedName>
</protein>
<reference evidence="1 2" key="1">
    <citation type="submission" date="2016-11" db="EMBL/GenBank/DDBJ databases">
        <title>Comparative genomics of Acidibacillus ferroxidans species.</title>
        <authorList>
            <person name="Oliveira G."/>
            <person name="Nunes G."/>
            <person name="Oliveira R."/>
            <person name="Araujo F."/>
            <person name="Salim A."/>
            <person name="Scholte L."/>
            <person name="Morais D."/>
            <person name="Nancucheo I."/>
            <person name="Johnson D.B."/>
            <person name="Grail B."/>
            <person name="Bittencourt J."/>
            <person name="Valadares R."/>
        </authorList>
    </citation>
    <scope>NUCLEOTIDE SEQUENCE [LARGE SCALE GENOMIC DNA]</scope>
    <source>
        <strain evidence="1 2">Y002</strain>
    </source>
</reference>
<evidence type="ECO:0008006" key="3">
    <source>
        <dbReference type="Google" id="ProtNLM"/>
    </source>
</evidence>
<dbReference type="AlphaFoldDB" id="A0A2U3DA32"/>
<dbReference type="PANTHER" id="PTHR13812:SF19">
    <property type="entry name" value="KETIMINE REDUCTASE MU-CRYSTALLIN"/>
    <property type="match status" value="1"/>
</dbReference>